<feature type="binding site" evidence="9">
    <location>
        <position position="214"/>
    </location>
    <ligand>
        <name>1-deoxy-D-xylulose 5-phosphate</name>
        <dbReference type="ChEBI" id="CHEBI:57792"/>
    </ligand>
</feature>
<feature type="domain" description="1-deoxy-D-xylulose 5-phosphate reductoisomerase N-terminal" evidence="10">
    <location>
        <begin position="4"/>
        <end position="129"/>
    </location>
</feature>
<dbReference type="InterPro" id="IPR036169">
    <property type="entry name" value="DXPR_C_sf"/>
</dbReference>
<keyword evidence="6 9" id="KW-0464">Manganese</keyword>
<evidence type="ECO:0000256" key="3">
    <source>
        <dbReference type="ARBA" id="ARBA00022723"/>
    </source>
</evidence>
<dbReference type="HAMAP" id="MF_00183">
    <property type="entry name" value="DXP_reductoisom"/>
    <property type="match status" value="1"/>
</dbReference>
<feature type="binding site" evidence="9">
    <location>
        <position position="147"/>
    </location>
    <ligand>
        <name>Mn(2+)</name>
        <dbReference type="ChEBI" id="CHEBI:29035"/>
    </ligand>
</feature>
<reference evidence="13 14" key="1">
    <citation type="submission" date="2019-08" db="EMBL/GenBank/DDBJ databases">
        <title>Complete genome sequence of Thermosulfurimonas marina SU872T, an anaerobic thermophilic chemolithoautotrophic bacterium isolated from a shallow marine hydrothermal vent.</title>
        <authorList>
            <person name="Allioux M."/>
            <person name="Jebbar M."/>
            <person name="Slobodkina G."/>
            <person name="Slobodkin A."/>
            <person name="Moalic Y."/>
            <person name="Frolova A."/>
            <person name="Shao Z."/>
            <person name="Alain K."/>
        </authorList>
    </citation>
    <scope>NUCLEOTIDE SEQUENCE [LARGE SCALE GENOMIC DNA]</scope>
    <source>
        <strain evidence="13 14">SU872</strain>
    </source>
</reference>
<feature type="binding site" evidence="9">
    <location>
        <position position="13"/>
    </location>
    <ligand>
        <name>NADPH</name>
        <dbReference type="ChEBI" id="CHEBI:57783"/>
    </ligand>
</feature>
<dbReference type="GO" id="GO:0051484">
    <property type="term" value="P:isopentenyl diphosphate biosynthetic process, methylerythritol 4-phosphate pathway involved in terpenoid biosynthetic process"/>
    <property type="evidence" value="ECO:0007669"/>
    <property type="project" value="TreeGrafter"/>
</dbReference>
<feature type="binding site" evidence="9">
    <location>
        <position position="121"/>
    </location>
    <ligand>
        <name>NADPH</name>
        <dbReference type="ChEBI" id="CHEBI:57783"/>
    </ligand>
</feature>
<dbReference type="RefSeq" id="WP_168718708.1">
    <property type="nucleotide sequence ID" value="NZ_CP042909.1"/>
</dbReference>
<keyword evidence="14" id="KW-1185">Reference proteome</keyword>
<organism evidence="13 14">
    <name type="scientific">Thermosulfurimonas marina</name>
    <dbReference type="NCBI Taxonomy" id="2047767"/>
    <lineage>
        <taxon>Bacteria</taxon>
        <taxon>Pseudomonadati</taxon>
        <taxon>Thermodesulfobacteriota</taxon>
        <taxon>Thermodesulfobacteria</taxon>
        <taxon>Thermodesulfobacteriales</taxon>
        <taxon>Thermodesulfobacteriaceae</taxon>
        <taxon>Thermosulfurimonas</taxon>
    </lineage>
</organism>
<comment type="function">
    <text evidence="9">Catalyzes the NADPH-dependent rearrangement and reduction of 1-deoxy-D-xylulose-5-phosphate (DXP) to 2-C-methyl-D-erythritol 4-phosphate (MEP).</text>
</comment>
<evidence type="ECO:0000256" key="8">
    <source>
        <dbReference type="ARBA" id="ARBA00048543"/>
    </source>
</evidence>
<evidence type="ECO:0000256" key="9">
    <source>
        <dbReference type="HAMAP-Rule" id="MF_00183"/>
    </source>
</evidence>
<feature type="binding site" evidence="9">
    <location>
        <position position="11"/>
    </location>
    <ligand>
        <name>NADPH</name>
        <dbReference type="ChEBI" id="CHEBI:57783"/>
    </ligand>
</feature>
<evidence type="ECO:0000259" key="10">
    <source>
        <dbReference type="Pfam" id="PF02670"/>
    </source>
</evidence>
<evidence type="ECO:0000256" key="5">
    <source>
        <dbReference type="ARBA" id="ARBA00023002"/>
    </source>
</evidence>
<dbReference type="InterPro" id="IPR026877">
    <property type="entry name" value="DXPR_C"/>
</dbReference>
<dbReference type="Gene3D" id="1.10.1740.10">
    <property type="match status" value="1"/>
</dbReference>
<feature type="binding site" evidence="9">
    <location>
        <position position="123"/>
    </location>
    <ligand>
        <name>NADPH</name>
        <dbReference type="ChEBI" id="CHEBI:57783"/>
    </ligand>
</feature>
<feature type="binding site" evidence="9">
    <location>
        <position position="12"/>
    </location>
    <ligand>
        <name>NADPH</name>
        <dbReference type="ChEBI" id="CHEBI:57783"/>
    </ligand>
</feature>
<dbReference type="InterPro" id="IPR013512">
    <property type="entry name" value="DXP_reductoisomerase_N"/>
</dbReference>
<dbReference type="SUPFAM" id="SSF69055">
    <property type="entry name" value="1-deoxy-D-xylulose-5-phosphate reductoisomerase, C-terminal domain"/>
    <property type="match status" value="1"/>
</dbReference>
<accession>A0A6H1WQ67</accession>
<evidence type="ECO:0000256" key="2">
    <source>
        <dbReference type="ARBA" id="ARBA00006825"/>
    </source>
</evidence>
<feature type="binding site" evidence="9">
    <location>
        <position position="10"/>
    </location>
    <ligand>
        <name>NADPH</name>
        <dbReference type="ChEBI" id="CHEBI:57783"/>
    </ligand>
</feature>
<dbReference type="SUPFAM" id="SSF51735">
    <property type="entry name" value="NAD(P)-binding Rossmann-fold domains"/>
    <property type="match status" value="1"/>
</dbReference>
<dbReference type="EC" id="1.1.1.267" evidence="9"/>
<dbReference type="GO" id="GO:0030145">
    <property type="term" value="F:manganese ion binding"/>
    <property type="evidence" value="ECO:0007669"/>
    <property type="project" value="TreeGrafter"/>
</dbReference>
<protein>
    <recommendedName>
        <fullName evidence="9">1-deoxy-D-xylulose 5-phosphate reductoisomerase</fullName>
        <shortName evidence="9">DXP reductoisomerase</shortName>
        <ecNumber evidence="9">1.1.1.267</ecNumber>
    </recommendedName>
    <alternativeName>
        <fullName evidence="9">1-deoxyxylulose-5-phosphate reductoisomerase</fullName>
    </alternativeName>
    <alternativeName>
        <fullName evidence="9">2-C-methyl-D-erythritol 4-phosphate synthase</fullName>
    </alternativeName>
</protein>
<comment type="similarity">
    <text evidence="2 9">Belongs to the DXR family.</text>
</comment>
<keyword evidence="13" id="KW-0413">Isomerase</keyword>
<dbReference type="InterPro" id="IPR003821">
    <property type="entry name" value="DXP_reductoisomerase"/>
</dbReference>
<feature type="domain" description="1-deoxy-D-xylulose 5-phosphate reductoisomerase C-terminal" evidence="11">
    <location>
        <begin position="143"/>
        <end position="226"/>
    </location>
</feature>
<feature type="binding site" evidence="9">
    <location>
        <position position="149"/>
    </location>
    <ligand>
        <name>Mn(2+)</name>
        <dbReference type="ChEBI" id="CHEBI:29035"/>
    </ligand>
</feature>
<evidence type="ECO:0000313" key="13">
    <source>
        <dbReference type="EMBL" id="QJA05342.1"/>
    </source>
</evidence>
<evidence type="ECO:0000256" key="4">
    <source>
        <dbReference type="ARBA" id="ARBA00022857"/>
    </source>
</evidence>
<dbReference type="Gene3D" id="3.40.50.720">
    <property type="entry name" value="NAD(P)-binding Rossmann-like Domain"/>
    <property type="match status" value="1"/>
</dbReference>
<evidence type="ECO:0000256" key="6">
    <source>
        <dbReference type="ARBA" id="ARBA00023211"/>
    </source>
</evidence>
<feature type="binding site" evidence="9">
    <location>
        <position position="196"/>
    </location>
    <ligand>
        <name>1-deoxy-D-xylulose 5-phosphate</name>
        <dbReference type="ChEBI" id="CHEBI:57792"/>
    </ligand>
</feature>
<evidence type="ECO:0000259" key="12">
    <source>
        <dbReference type="Pfam" id="PF13288"/>
    </source>
</evidence>
<feature type="binding site" evidence="9">
    <location>
        <position position="173"/>
    </location>
    <ligand>
        <name>1-deoxy-D-xylulose 5-phosphate</name>
        <dbReference type="ChEBI" id="CHEBI:57792"/>
    </ligand>
</feature>
<evidence type="ECO:0000313" key="14">
    <source>
        <dbReference type="Proteomes" id="UP000501253"/>
    </source>
</evidence>
<keyword evidence="5 9" id="KW-0560">Oxidoreductase</keyword>
<feature type="binding site" evidence="9">
    <location>
        <position position="209"/>
    </location>
    <ligand>
        <name>1-deoxy-D-xylulose 5-phosphate</name>
        <dbReference type="ChEBI" id="CHEBI:57792"/>
    </ligand>
</feature>
<dbReference type="GO" id="GO:0070402">
    <property type="term" value="F:NADPH binding"/>
    <property type="evidence" value="ECO:0007669"/>
    <property type="project" value="InterPro"/>
</dbReference>
<keyword evidence="3 9" id="KW-0479">Metal-binding</keyword>
<dbReference type="Pfam" id="PF02670">
    <property type="entry name" value="DXP_reductoisom"/>
    <property type="match status" value="1"/>
</dbReference>
<dbReference type="EMBL" id="CP042909">
    <property type="protein sequence ID" value="QJA05342.1"/>
    <property type="molecule type" value="Genomic_DNA"/>
</dbReference>
<evidence type="ECO:0000256" key="7">
    <source>
        <dbReference type="ARBA" id="ARBA00023229"/>
    </source>
</evidence>
<feature type="binding site" evidence="9">
    <location>
        <position position="38"/>
    </location>
    <ligand>
        <name>NADPH</name>
        <dbReference type="ChEBI" id="CHEBI:57783"/>
    </ligand>
</feature>
<name>A0A6H1WQ67_9BACT</name>
<feature type="binding site" evidence="9">
    <location>
        <position position="202"/>
    </location>
    <ligand>
        <name>NADPH</name>
        <dbReference type="ChEBI" id="CHEBI:57783"/>
    </ligand>
</feature>
<dbReference type="PIRSF" id="PIRSF006205">
    <property type="entry name" value="Dxp_reductismrs"/>
    <property type="match status" value="1"/>
</dbReference>
<keyword evidence="7 9" id="KW-0414">Isoprene biosynthesis</keyword>
<dbReference type="InterPro" id="IPR013644">
    <property type="entry name" value="DXP_reductoisomerase_C"/>
</dbReference>
<sequence length="388" mass="43094">MRRLVILGSTGSVGRQTLEVVSLFPERFQVLALTARRNWRLLAEQARRFRPRLVWIGEEPLRAPLMEALPREVEVVSGPEALSGLAAHPEADLVVSALVGAAGLAPTLAALSAGKTVALANKEVLVAGGELAVSLLRRRRARVLPVDSEHSAIFQALKGHRRREVSRLILTASGGPFRKTPKDKFSEITPEEALRHPRWRMGPKITVDSATLMNKGLEVIEAHYLFGIPYRKIEVVIHPESIVHSLVEFRDGSLLAQMSLPDMRLPIAYALSYPERLPLPYPRLDLPALAGLHFEPPDLERFPCLRLAYEAGRRGGFWPVALNAANEVAVEAFLSGRLRFVEIPLLIEETLSRLSFSGRPGSLEEILEADQRARKTAQAWIEERGCLR</sequence>
<dbReference type="AlphaFoldDB" id="A0A6H1WQ67"/>
<proteinExistence type="inferred from homology"/>
<dbReference type="NCBIfam" id="TIGR00243">
    <property type="entry name" value="Dxr"/>
    <property type="match status" value="1"/>
</dbReference>
<feature type="binding site" evidence="9">
    <location>
        <position position="215"/>
    </location>
    <ligand>
        <name>1-deoxy-D-xylulose 5-phosphate</name>
        <dbReference type="ChEBI" id="CHEBI:57792"/>
    </ligand>
</feature>
<dbReference type="Pfam" id="PF13288">
    <property type="entry name" value="DXPR_C"/>
    <property type="match status" value="1"/>
</dbReference>
<dbReference type="PANTHER" id="PTHR30525">
    <property type="entry name" value="1-DEOXY-D-XYLULOSE 5-PHOSPHATE REDUCTOISOMERASE"/>
    <property type="match status" value="1"/>
</dbReference>
<comment type="pathway">
    <text evidence="1 9">Isoprenoid biosynthesis; isopentenyl diphosphate biosynthesis via DXP pathway; isopentenyl diphosphate from 1-deoxy-D-xylulose 5-phosphate: step 1/6.</text>
</comment>
<feature type="binding site" evidence="9">
    <location>
        <position position="37"/>
    </location>
    <ligand>
        <name>NADPH</name>
        <dbReference type="ChEBI" id="CHEBI:57783"/>
    </ligand>
</feature>
<dbReference type="KEGG" id="tmai:FVE67_00415"/>
<comment type="cofactor">
    <cofactor evidence="9">
        <name>Mg(2+)</name>
        <dbReference type="ChEBI" id="CHEBI:18420"/>
    </cofactor>
    <cofactor evidence="9">
        <name>Mn(2+)</name>
        <dbReference type="ChEBI" id="CHEBI:29035"/>
    </cofactor>
</comment>
<dbReference type="SUPFAM" id="SSF55347">
    <property type="entry name" value="Glyceraldehyde-3-phosphate dehydrogenase-like, C-terminal domain"/>
    <property type="match status" value="1"/>
</dbReference>
<evidence type="ECO:0000259" key="11">
    <source>
        <dbReference type="Pfam" id="PF08436"/>
    </source>
</evidence>
<dbReference type="PANTHER" id="PTHR30525:SF0">
    <property type="entry name" value="1-DEOXY-D-XYLULOSE 5-PHOSPHATE REDUCTOISOMERASE, CHLOROPLASTIC"/>
    <property type="match status" value="1"/>
</dbReference>
<feature type="binding site" evidence="9">
    <location>
        <position position="148"/>
    </location>
    <ligand>
        <name>1-deoxy-D-xylulose 5-phosphate</name>
        <dbReference type="ChEBI" id="CHEBI:57792"/>
    </ligand>
</feature>
<dbReference type="InterPro" id="IPR036291">
    <property type="entry name" value="NAD(P)-bd_dom_sf"/>
</dbReference>
<dbReference type="Pfam" id="PF08436">
    <property type="entry name" value="DXP_redisom_C"/>
    <property type="match status" value="1"/>
</dbReference>
<dbReference type="GO" id="GO:0016853">
    <property type="term" value="F:isomerase activity"/>
    <property type="evidence" value="ECO:0007669"/>
    <property type="project" value="UniProtKB-KW"/>
</dbReference>
<keyword evidence="4 9" id="KW-0521">NADP</keyword>
<feature type="domain" description="DXP reductoisomerase C-terminal" evidence="12">
    <location>
        <begin position="258"/>
        <end position="375"/>
    </location>
</feature>
<dbReference type="NCBIfam" id="NF009114">
    <property type="entry name" value="PRK12464.1"/>
    <property type="match status" value="1"/>
</dbReference>
<feature type="binding site" evidence="9">
    <location>
        <position position="218"/>
    </location>
    <ligand>
        <name>Mn(2+)</name>
        <dbReference type="ChEBI" id="CHEBI:29035"/>
    </ligand>
</feature>
<dbReference type="UniPathway" id="UPA00056">
    <property type="reaction ID" value="UER00092"/>
</dbReference>
<comment type="catalytic activity">
    <reaction evidence="8">
        <text>2-C-methyl-D-erythritol 4-phosphate + NADP(+) = 1-deoxy-D-xylulose 5-phosphate + NADPH + H(+)</text>
        <dbReference type="Rhea" id="RHEA:13717"/>
        <dbReference type="ChEBI" id="CHEBI:15378"/>
        <dbReference type="ChEBI" id="CHEBI:57783"/>
        <dbReference type="ChEBI" id="CHEBI:57792"/>
        <dbReference type="ChEBI" id="CHEBI:58262"/>
        <dbReference type="ChEBI" id="CHEBI:58349"/>
        <dbReference type="EC" id="1.1.1.267"/>
    </reaction>
    <physiologicalReaction direction="right-to-left" evidence="8">
        <dbReference type="Rhea" id="RHEA:13719"/>
    </physiologicalReaction>
</comment>
<feature type="binding site" evidence="9">
    <location>
        <position position="149"/>
    </location>
    <ligand>
        <name>1-deoxy-D-xylulose 5-phosphate</name>
        <dbReference type="ChEBI" id="CHEBI:57792"/>
    </ligand>
</feature>
<gene>
    <name evidence="9" type="primary">dxr</name>
    <name evidence="13" type="ORF">FVE67_00415</name>
</gene>
<evidence type="ECO:0000256" key="1">
    <source>
        <dbReference type="ARBA" id="ARBA00005094"/>
    </source>
</evidence>
<dbReference type="Proteomes" id="UP000501253">
    <property type="component" value="Chromosome"/>
</dbReference>
<comment type="caution">
    <text evidence="9">Lacks conserved residue(s) required for the propagation of feature annotation.</text>
</comment>
<dbReference type="FunFam" id="3.40.50.720:FF:000045">
    <property type="entry name" value="1-deoxy-D-xylulose 5-phosphate reductoisomerase"/>
    <property type="match status" value="1"/>
</dbReference>
<feature type="binding site" evidence="9">
    <location>
        <position position="122"/>
    </location>
    <ligand>
        <name>1-deoxy-D-xylulose 5-phosphate</name>
        <dbReference type="ChEBI" id="CHEBI:57792"/>
    </ligand>
</feature>
<feature type="binding site" evidence="9">
    <location>
        <position position="218"/>
    </location>
    <ligand>
        <name>1-deoxy-D-xylulose 5-phosphate</name>
        <dbReference type="ChEBI" id="CHEBI:57792"/>
    </ligand>
</feature>
<dbReference type="GO" id="GO:0030604">
    <property type="term" value="F:1-deoxy-D-xylulose-5-phosphate reductoisomerase activity"/>
    <property type="evidence" value="ECO:0007669"/>
    <property type="project" value="UniProtKB-UniRule"/>
</dbReference>
<keyword evidence="9" id="KW-0460">Magnesium</keyword>